<comment type="caution">
    <text evidence="1">The sequence shown here is derived from an EMBL/GenBank/DDBJ whole genome shotgun (WGS) entry which is preliminary data.</text>
</comment>
<protein>
    <submittedName>
        <fullName evidence="1">Uncharacterized protein</fullName>
    </submittedName>
</protein>
<keyword evidence="2" id="KW-1185">Reference proteome</keyword>
<reference evidence="1" key="1">
    <citation type="submission" date="2023-05" db="EMBL/GenBank/DDBJ databases">
        <title>Anaerotaeda fermentans gen. nov., sp. nov., a novel anaerobic planctomycete of the new family within the order Sedimentisphaerales isolated from Taman Peninsula, Russia.</title>
        <authorList>
            <person name="Khomyakova M.A."/>
            <person name="Merkel A.Y."/>
            <person name="Slobodkin A.I."/>
        </authorList>
    </citation>
    <scope>NUCLEOTIDE SEQUENCE</scope>
    <source>
        <strain evidence="1">M17dextr</strain>
    </source>
</reference>
<gene>
    <name evidence="1" type="ORF">QJ522_14110</name>
</gene>
<dbReference type="RefSeq" id="WP_349245599.1">
    <property type="nucleotide sequence ID" value="NZ_JASCXX010000017.1"/>
</dbReference>
<evidence type="ECO:0000313" key="2">
    <source>
        <dbReference type="Proteomes" id="UP001431776"/>
    </source>
</evidence>
<organism evidence="1 2">
    <name type="scientific">Anaerobaca lacustris</name>
    <dbReference type="NCBI Taxonomy" id="3044600"/>
    <lineage>
        <taxon>Bacteria</taxon>
        <taxon>Pseudomonadati</taxon>
        <taxon>Planctomycetota</taxon>
        <taxon>Phycisphaerae</taxon>
        <taxon>Sedimentisphaerales</taxon>
        <taxon>Anaerobacaceae</taxon>
        <taxon>Anaerobaca</taxon>
    </lineage>
</organism>
<evidence type="ECO:0000313" key="1">
    <source>
        <dbReference type="EMBL" id="MDI6450190.1"/>
    </source>
</evidence>
<proteinExistence type="predicted"/>
<dbReference type="Proteomes" id="UP001431776">
    <property type="component" value="Unassembled WGS sequence"/>
</dbReference>
<sequence length="204" mass="23291">MSTCIGNDDEAPWPLVDPRLAGLWEHYKRVVFFHTLTETCPDVTPKFRLPLAGVYSAQAVAQLMYETADKQQLSQTREELKTYLQQHIRWYDLIERIRIHDFHRVGIVPPDPQLKTMTLAGPVKLRARKEVAVYQVPSEGPRKLTTGNSSIKEQRPLLAVDGRFFDENTRQYVPLSQILSDFLTDGSEVITHFEKNLRGSGPSA</sequence>
<dbReference type="EMBL" id="JASCXX010000017">
    <property type="protein sequence ID" value="MDI6450190.1"/>
    <property type="molecule type" value="Genomic_DNA"/>
</dbReference>
<name>A0AAW6TZX1_9BACT</name>
<accession>A0AAW6TZX1</accession>
<dbReference type="AlphaFoldDB" id="A0AAW6TZX1"/>